<dbReference type="Gene3D" id="3.60.10.10">
    <property type="entry name" value="Endonuclease/exonuclease/phosphatase"/>
    <property type="match status" value="1"/>
</dbReference>
<dbReference type="InterPro" id="IPR005135">
    <property type="entry name" value="Endo/exonuclease/phosphatase"/>
</dbReference>
<comment type="caution">
    <text evidence="4">The sequence shown here is derived from an EMBL/GenBank/DDBJ whole genome shotgun (WGS) entry which is preliminary data.</text>
</comment>
<reference evidence="4 5" key="1">
    <citation type="submission" date="2023-10" db="EMBL/GenBank/DDBJ databases">
        <authorList>
            <person name="Maclean D."/>
            <person name="Macfadyen A."/>
        </authorList>
    </citation>
    <scope>NUCLEOTIDE SEQUENCE [LARGE SCALE GENOMIC DNA]</scope>
</reference>
<evidence type="ECO:0000256" key="1">
    <source>
        <dbReference type="ARBA" id="ARBA00010774"/>
    </source>
</evidence>
<dbReference type="GO" id="GO:0006139">
    <property type="term" value="P:nucleobase-containing compound metabolic process"/>
    <property type="evidence" value="ECO:0007669"/>
    <property type="project" value="UniProtKB-ARBA"/>
</dbReference>
<sequence length="337" mass="36996">MEKLLRKHEDIAQAQSNCVTMTVMQWNVLADGLAQNGDFERVPQDVLAWERRSPQIIQEIAESKADLVCLQEVNRYEDFFRPQLERLGYTGIFWPKACSPAEQYGYPCDGCALFFRADRFHLTGPPQGQPFAVAGGLNGKQGMLLAVFRDMLAGCAVIAATTHLKAKAGQANEAARQSQAKLMMDRISAAARSISSSSANGTSSACGPEPLVILCGDFNDSPSSPACQVVRHHQLGLQCIWDDASPIQTPSNGASSPEQEPFTTWKFRSEGVSKRTIDYIWYSRDPRIRLLRRWRMPTEADIGESGLPCKVYPSDHLSLCAELEIDSLGAPADGGQG</sequence>
<keyword evidence="5" id="KW-1185">Reference proteome</keyword>
<dbReference type="Proteomes" id="UP001314263">
    <property type="component" value="Unassembled WGS sequence"/>
</dbReference>
<dbReference type="InterPro" id="IPR050410">
    <property type="entry name" value="CCR4/nocturin_mRNA_transcr"/>
</dbReference>
<name>A0AAV1I6P3_9CHLO</name>
<dbReference type="PANTHER" id="PTHR12121:SF45">
    <property type="entry name" value="NOCTURNIN"/>
    <property type="match status" value="1"/>
</dbReference>
<accession>A0AAV1I6P3</accession>
<dbReference type="SUPFAM" id="SSF56219">
    <property type="entry name" value="DNase I-like"/>
    <property type="match status" value="1"/>
</dbReference>
<protein>
    <recommendedName>
        <fullName evidence="3">Endonuclease/exonuclease/phosphatase domain-containing protein</fullName>
    </recommendedName>
</protein>
<comment type="similarity">
    <text evidence="1">Belongs to the CCR4/nocturin family.</text>
</comment>
<feature type="domain" description="Endonuclease/exonuclease/phosphatase" evidence="3">
    <location>
        <begin position="209"/>
        <end position="316"/>
    </location>
</feature>
<organism evidence="4 5">
    <name type="scientific">Coccomyxa viridis</name>
    <dbReference type="NCBI Taxonomy" id="1274662"/>
    <lineage>
        <taxon>Eukaryota</taxon>
        <taxon>Viridiplantae</taxon>
        <taxon>Chlorophyta</taxon>
        <taxon>core chlorophytes</taxon>
        <taxon>Trebouxiophyceae</taxon>
        <taxon>Trebouxiophyceae incertae sedis</taxon>
        <taxon>Coccomyxaceae</taxon>
        <taxon>Coccomyxa</taxon>
    </lineage>
</organism>
<dbReference type="AlphaFoldDB" id="A0AAV1I6P3"/>
<dbReference type="InterPro" id="IPR036691">
    <property type="entry name" value="Endo/exonu/phosph_ase_sf"/>
</dbReference>
<gene>
    <name evidence="4" type="ORF">CVIRNUC_005348</name>
</gene>
<dbReference type="Pfam" id="PF03372">
    <property type="entry name" value="Exo_endo_phos"/>
    <property type="match status" value="2"/>
</dbReference>
<keyword evidence="2" id="KW-0378">Hydrolase</keyword>
<dbReference type="GO" id="GO:0000175">
    <property type="term" value="F:3'-5'-RNA exonuclease activity"/>
    <property type="evidence" value="ECO:0007669"/>
    <property type="project" value="TreeGrafter"/>
</dbReference>
<evidence type="ECO:0000256" key="2">
    <source>
        <dbReference type="ARBA" id="ARBA00022801"/>
    </source>
</evidence>
<proteinExistence type="inferred from homology"/>
<dbReference type="PANTHER" id="PTHR12121">
    <property type="entry name" value="CARBON CATABOLITE REPRESSOR PROTEIN 4"/>
    <property type="match status" value="1"/>
</dbReference>
<dbReference type="EMBL" id="CAUYUE010000006">
    <property type="protein sequence ID" value="CAK0781338.1"/>
    <property type="molecule type" value="Genomic_DNA"/>
</dbReference>
<evidence type="ECO:0000313" key="5">
    <source>
        <dbReference type="Proteomes" id="UP001314263"/>
    </source>
</evidence>
<evidence type="ECO:0000259" key="3">
    <source>
        <dbReference type="Pfam" id="PF03372"/>
    </source>
</evidence>
<feature type="domain" description="Endonuclease/exonuclease/phosphatase" evidence="3">
    <location>
        <begin position="24"/>
        <end position="138"/>
    </location>
</feature>
<evidence type="ECO:0000313" key="4">
    <source>
        <dbReference type="EMBL" id="CAK0781338.1"/>
    </source>
</evidence>